<comment type="caution">
    <text evidence="1">The sequence shown here is derived from an EMBL/GenBank/DDBJ whole genome shotgun (WGS) entry which is preliminary data.</text>
</comment>
<proteinExistence type="predicted"/>
<protein>
    <recommendedName>
        <fullName evidence="3">Gag-pol polyprotein</fullName>
    </recommendedName>
</protein>
<evidence type="ECO:0008006" key="3">
    <source>
        <dbReference type="Google" id="ProtNLM"/>
    </source>
</evidence>
<keyword evidence="2" id="KW-1185">Reference proteome</keyword>
<evidence type="ECO:0000313" key="2">
    <source>
        <dbReference type="Proteomes" id="UP000826656"/>
    </source>
</evidence>
<accession>A0ABQ7VK45</accession>
<sequence length="227" mass="24914">MKEGNKDRPRNNDVNSKGCWTCGGPHLAKASQNRERVNALLAGKLNQGKEEEEVVAAMENLLGLSFNHIMLVNNVEGAFNALTLHASLFNIEIKVKEQHVMAMADTRATHTFVDIKIAAKLVLKLTKSTSNIKTVNSKAQSIVDMAYGFVPFPHLDGIMIMNKGNSRFVKGVYPFGNVHKVSKKKDTGMLLSTMLIDKGLKKGNETIHAALVELKLDVTVEMPDCVA</sequence>
<dbReference type="InterPro" id="IPR021109">
    <property type="entry name" value="Peptidase_aspartic_dom_sf"/>
</dbReference>
<name>A0ABQ7VK45_SOLTU</name>
<reference evidence="1 2" key="1">
    <citation type="journal article" date="2021" name="bioRxiv">
        <title>Chromosome-scale and haplotype-resolved genome assembly of a tetraploid potato cultivar.</title>
        <authorList>
            <person name="Sun H."/>
            <person name="Jiao W.-B."/>
            <person name="Krause K."/>
            <person name="Campoy J.A."/>
            <person name="Goel M."/>
            <person name="Folz-Donahue K."/>
            <person name="Kukat C."/>
            <person name="Huettel B."/>
            <person name="Schneeberger K."/>
        </authorList>
    </citation>
    <scope>NUCLEOTIDE SEQUENCE [LARGE SCALE GENOMIC DNA]</scope>
    <source>
        <strain evidence="1">SolTubOtavaFocal</strain>
        <tissue evidence="1">Leaves</tissue>
    </source>
</reference>
<dbReference type="Proteomes" id="UP000826656">
    <property type="component" value="Unassembled WGS sequence"/>
</dbReference>
<organism evidence="1 2">
    <name type="scientific">Solanum tuberosum</name>
    <name type="common">Potato</name>
    <dbReference type="NCBI Taxonomy" id="4113"/>
    <lineage>
        <taxon>Eukaryota</taxon>
        <taxon>Viridiplantae</taxon>
        <taxon>Streptophyta</taxon>
        <taxon>Embryophyta</taxon>
        <taxon>Tracheophyta</taxon>
        <taxon>Spermatophyta</taxon>
        <taxon>Magnoliopsida</taxon>
        <taxon>eudicotyledons</taxon>
        <taxon>Gunneridae</taxon>
        <taxon>Pentapetalae</taxon>
        <taxon>asterids</taxon>
        <taxon>lamiids</taxon>
        <taxon>Solanales</taxon>
        <taxon>Solanaceae</taxon>
        <taxon>Solanoideae</taxon>
        <taxon>Solaneae</taxon>
        <taxon>Solanum</taxon>
    </lineage>
</organism>
<evidence type="ECO:0000313" key="1">
    <source>
        <dbReference type="EMBL" id="KAH0768906.1"/>
    </source>
</evidence>
<dbReference type="EMBL" id="JAIVGD010000011">
    <property type="protein sequence ID" value="KAH0768906.1"/>
    <property type="molecule type" value="Genomic_DNA"/>
</dbReference>
<gene>
    <name evidence="1" type="ORF">KY290_012887</name>
</gene>
<dbReference type="Gene3D" id="2.40.70.10">
    <property type="entry name" value="Acid Proteases"/>
    <property type="match status" value="1"/>
</dbReference>